<dbReference type="PANTHER" id="PTHR11686:SF72">
    <property type="entry name" value="GAMMA-GLUTAMYL TRANSPEPTIDASE, ISOFORM A"/>
    <property type="match status" value="1"/>
</dbReference>
<keyword evidence="4" id="KW-1133">Transmembrane helix</keyword>
<dbReference type="Proteomes" id="UP001153620">
    <property type="component" value="Chromosome 2"/>
</dbReference>
<feature type="binding site" evidence="3">
    <location>
        <position position="502"/>
    </location>
    <ligand>
        <name>L-glutamate</name>
        <dbReference type="ChEBI" id="CHEBI:29985"/>
    </ligand>
</feature>
<dbReference type="SUPFAM" id="SSF56235">
    <property type="entry name" value="N-terminal nucleophile aminohydrolases (Ntn hydrolases)"/>
    <property type="match status" value="1"/>
</dbReference>
<dbReference type="InterPro" id="IPR029055">
    <property type="entry name" value="Ntn_hydrolases_N"/>
</dbReference>
<evidence type="ECO:0000256" key="3">
    <source>
        <dbReference type="PIRSR" id="PIRSR600101-2"/>
    </source>
</evidence>
<dbReference type="FunFam" id="1.10.246.130:FF:000001">
    <property type="entry name" value="Gamma-glutamyltransferase 5 isoform 1"/>
    <property type="match status" value="1"/>
</dbReference>
<dbReference type="OrthoDB" id="1081007at2759"/>
<evidence type="ECO:0000256" key="1">
    <source>
        <dbReference type="ARBA" id="ARBA00084097"/>
    </source>
</evidence>
<evidence type="ECO:0000313" key="5">
    <source>
        <dbReference type="EMBL" id="CAG9802290.1"/>
    </source>
</evidence>
<dbReference type="InterPro" id="IPR043138">
    <property type="entry name" value="GGT_lsub"/>
</dbReference>
<dbReference type="Gene3D" id="3.60.20.40">
    <property type="match status" value="1"/>
</dbReference>
<organism evidence="5 6">
    <name type="scientific">Chironomus riparius</name>
    <dbReference type="NCBI Taxonomy" id="315576"/>
    <lineage>
        <taxon>Eukaryota</taxon>
        <taxon>Metazoa</taxon>
        <taxon>Ecdysozoa</taxon>
        <taxon>Arthropoda</taxon>
        <taxon>Hexapoda</taxon>
        <taxon>Insecta</taxon>
        <taxon>Pterygota</taxon>
        <taxon>Neoptera</taxon>
        <taxon>Endopterygota</taxon>
        <taxon>Diptera</taxon>
        <taxon>Nematocera</taxon>
        <taxon>Chironomoidea</taxon>
        <taxon>Chironomidae</taxon>
        <taxon>Chironominae</taxon>
        <taxon>Chironomus</taxon>
    </lineage>
</organism>
<keyword evidence="1" id="KW-1199">Hemostasis impairing toxin</keyword>
<feature type="binding site" evidence="3">
    <location>
        <begin position="479"/>
        <end position="480"/>
    </location>
    <ligand>
        <name>L-glutamate</name>
        <dbReference type="ChEBI" id="CHEBI:29985"/>
    </ligand>
</feature>
<dbReference type="FunFam" id="3.60.20.40:FF:000001">
    <property type="entry name" value="Gamma-glutamyltranspeptidase 1"/>
    <property type="match status" value="1"/>
</dbReference>
<dbReference type="PANTHER" id="PTHR11686">
    <property type="entry name" value="GAMMA GLUTAMYL TRANSPEPTIDASE"/>
    <property type="match status" value="1"/>
</dbReference>
<feature type="binding site" evidence="3">
    <location>
        <position position="451"/>
    </location>
    <ligand>
        <name>L-glutamate</name>
        <dbReference type="ChEBI" id="CHEBI:29985"/>
    </ligand>
</feature>
<feature type="active site" description="Nucleophile" evidence="2">
    <location>
        <position position="410"/>
    </location>
</feature>
<dbReference type="GO" id="GO:0006751">
    <property type="term" value="P:glutathione catabolic process"/>
    <property type="evidence" value="ECO:0007669"/>
    <property type="project" value="InterPro"/>
</dbReference>
<keyword evidence="4" id="KW-0472">Membrane</keyword>
<dbReference type="InterPro" id="IPR043137">
    <property type="entry name" value="GGT_ssub_C"/>
</dbReference>
<feature type="binding site" evidence="3">
    <location>
        <begin position="428"/>
        <end position="430"/>
    </location>
    <ligand>
        <name>L-glutamate</name>
        <dbReference type="ChEBI" id="CHEBI:29985"/>
    </ligand>
</feature>
<protein>
    <recommendedName>
        <fullName evidence="7">Gamma-glutamyltransferase</fullName>
    </recommendedName>
</protein>
<gene>
    <name evidence="5" type="ORF">CHIRRI_LOCUS5203</name>
</gene>
<dbReference type="InterPro" id="IPR000101">
    <property type="entry name" value="GGT_peptidase"/>
</dbReference>
<keyword evidence="1" id="KW-1202">Platelet aggregation activating toxin</keyword>
<keyword evidence="1" id="KW-0800">Toxin</keyword>
<name>A0A9N9RSM2_9DIPT</name>
<dbReference type="Pfam" id="PF01019">
    <property type="entry name" value="G_glu_transpept"/>
    <property type="match status" value="1"/>
</dbReference>
<evidence type="ECO:0000313" key="6">
    <source>
        <dbReference type="Proteomes" id="UP001153620"/>
    </source>
</evidence>
<dbReference type="GO" id="GO:0036374">
    <property type="term" value="F:glutathione hydrolase activity"/>
    <property type="evidence" value="ECO:0007669"/>
    <property type="project" value="InterPro"/>
</dbReference>
<dbReference type="EMBL" id="OU895878">
    <property type="protein sequence ID" value="CAG9802290.1"/>
    <property type="molecule type" value="Genomic_DNA"/>
</dbReference>
<proteinExistence type="predicted"/>
<reference evidence="5" key="2">
    <citation type="submission" date="2022-10" db="EMBL/GenBank/DDBJ databases">
        <authorList>
            <consortium name="ENA_rothamsted_submissions"/>
            <consortium name="culmorum"/>
            <person name="King R."/>
        </authorList>
    </citation>
    <scope>NUCLEOTIDE SEQUENCE</scope>
</reference>
<feature type="binding site" evidence="3">
    <location>
        <position position="137"/>
    </location>
    <ligand>
        <name>L-glutamate</name>
        <dbReference type="ChEBI" id="CHEBI:29985"/>
    </ligand>
</feature>
<keyword evidence="6" id="KW-1185">Reference proteome</keyword>
<keyword evidence="4" id="KW-0812">Transmembrane</keyword>
<sequence length="602" mass="67112">MAQSNFSRQVSQFRYRVTPGYKYQQLDRSNISRKRIFIIVFILIIIIVGALTAYNFGIRNDSTPSHKLMHGAVASNGKECAEMGASILKQKGSVADAAITTLLCEGITCPQSTGLGGGFHMTIYIKSKNLVECLDAREVAPKNAYETMFVNDTKKSSLEGGLSIAVPGELKGMWELHQKYGKLPWSKLFEPVIKLCREGHEVTEYLARVLRIKEKDIKEIPSIREVFVNPETGEIWNAGDKIKRLALADTLEVISKDGADTIYKMGKIGRQLLDDIKEFGGILTEEDFTDYKVKWVKPAEATLKGEQKLYSMPLTGSGAVLVFIMNLLKGFDLKKDTLSYHRIIESYKLAYARRSELADPDFVESAKILVQNMTDPNFADLMRKKINNTRSFDNIEYYGGHFVSEEDHGTAHISILAPNGDAISATGTINYILGSLRRSKTGIILNDEMDDFSTPGSVNVYGIPPSEANFIRPGKRPMSSMAPTIIVNKHGDVDMVIGSAGGSRITTAIANTIINYYFFNSEESLWNTFAQKRLHHQLIPNKLYFEDGFDDEIIKELNSTYRHSIEMVTQSIGFGALVGIYVDEDSVQSAYDPRRGGSSVVF</sequence>
<dbReference type="Gene3D" id="1.10.246.130">
    <property type="match status" value="1"/>
</dbReference>
<dbReference type="AlphaFoldDB" id="A0A9N9RSM2"/>
<reference evidence="5" key="1">
    <citation type="submission" date="2022-01" db="EMBL/GenBank/DDBJ databases">
        <authorList>
            <person name="King R."/>
        </authorList>
    </citation>
    <scope>NUCLEOTIDE SEQUENCE</scope>
</reference>
<accession>A0A9N9RSM2</accession>
<feature type="transmembrane region" description="Helical" evidence="4">
    <location>
        <begin position="36"/>
        <end position="57"/>
    </location>
</feature>
<evidence type="ECO:0000256" key="4">
    <source>
        <dbReference type="SAM" id="Phobius"/>
    </source>
</evidence>
<evidence type="ECO:0000256" key="2">
    <source>
        <dbReference type="PIRSR" id="PIRSR600101-1"/>
    </source>
</evidence>
<dbReference type="PRINTS" id="PR01210">
    <property type="entry name" value="GGTRANSPTASE"/>
</dbReference>
<dbReference type="GO" id="GO:0005886">
    <property type="term" value="C:plasma membrane"/>
    <property type="evidence" value="ECO:0007669"/>
    <property type="project" value="TreeGrafter"/>
</dbReference>
<evidence type="ECO:0008006" key="7">
    <source>
        <dbReference type="Google" id="ProtNLM"/>
    </source>
</evidence>
<dbReference type="NCBIfam" id="TIGR00066">
    <property type="entry name" value="g_glut_trans"/>
    <property type="match status" value="1"/>
</dbReference>